<dbReference type="CDD" id="cd00590">
    <property type="entry name" value="RRM_SF"/>
    <property type="match status" value="1"/>
</dbReference>
<evidence type="ECO:0000256" key="2">
    <source>
        <dbReference type="SAM" id="MobiDB-lite"/>
    </source>
</evidence>
<sequence>MRKKCPKEKLEQTFARLGDIENVSVAPDGRGFGLVRFKTPKSVRHAMEAYKRGDIIVYEVEVTVKLLKSYASSPNNSANNLRLLGPLPGSERPDVRQEGGEGNGRAARGKETHPGAEARSEHQIFSL</sequence>
<feature type="compositionally biased region" description="Basic and acidic residues" evidence="2">
    <location>
        <begin position="108"/>
        <end position="127"/>
    </location>
</feature>
<dbReference type="AlphaFoldDB" id="A0A7S1FV97"/>
<dbReference type="GO" id="GO:0003723">
    <property type="term" value="F:RNA binding"/>
    <property type="evidence" value="ECO:0007669"/>
    <property type="project" value="UniProtKB-UniRule"/>
</dbReference>
<accession>A0A7S1FV97</accession>
<dbReference type="Pfam" id="PF00076">
    <property type="entry name" value="RRM_1"/>
    <property type="match status" value="1"/>
</dbReference>
<feature type="compositionally biased region" description="Low complexity" evidence="2">
    <location>
        <begin position="71"/>
        <end position="80"/>
    </location>
</feature>
<dbReference type="InterPro" id="IPR000504">
    <property type="entry name" value="RRM_dom"/>
</dbReference>
<protein>
    <recommendedName>
        <fullName evidence="3">RRM domain-containing protein</fullName>
    </recommendedName>
</protein>
<gene>
    <name evidence="4" type="ORF">CHYS00102_LOCUS16947</name>
</gene>
<dbReference type="EMBL" id="HBFR01023612">
    <property type="protein sequence ID" value="CAD8889742.1"/>
    <property type="molecule type" value="Transcribed_RNA"/>
</dbReference>
<dbReference type="Gene3D" id="3.30.70.330">
    <property type="match status" value="1"/>
</dbReference>
<proteinExistence type="predicted"/>
<dbReference type="InterPro" id="IPR012677">
    <property type="entry name" value="Nucleotide-bd_a/b_plait_sf"/>
</dbReference>
<reference evidence="4" key="1">
    <citation type="submission" date="2021-01" db="EMBL/GenBank/DDBJ databases">
        <authorList>
            <person name="Corre E."/>
            <person name="Pelletier E."/>
            <person name="Niang G."/>
            <person name="Scheremetjew M."/>
            <person name="Finn R."/>
            <person name="Kale V."/>
            <person name="Holt S."/>
            <person name="Cochrane G."/>
            <person name="Meng A."/>
            <person name="Brown T."/>
            <person name="Cohen L."/>
        </authorList>
    </citation>
    <scope>NUCLEOTIDE SEQUENCE</scope>
    <source>
        <strain evidence="4">308</strain>
    </source>
</reference>
<name>A0A7S1FV97_9STRA</name>
<organism evidence="4">
    <name type="scientific">Corethron hystrix</name>
    <dbReference type="NCBI Taxonomy" id="216773"/>
    <lineage>
        <taxon>Eukaryota</taxon>
        <taxon>Sar</taxon>
        <taxon>Stramenopiles</taxon>
        <taxon>Ochrophyta</taxon>
        <taxon>Bacillariophyta</taxon>
        <taxon>Coscinodiscophyceae</taxon>
        <taxon>Corethrophycidae</taxon>
        <taxon>Corethrales</taxon>
        <taxon>Corethraceae</taxon>
        <taxon>Corethron</taxon>
    </lineage>
</organism>
<dbReference type="SUPFAM" id="SSF54928">
    <property type="entry name" value="RNA-binding domain, RBD"/>
    <property type="match status" value="1"/>
</dbReference>
<feature type="region of interest" description="Disordered" evidence="2">
    <location>
        <begin position="71"/>
        <end position="127"/>
    </location>
</feature>
<feature type="domain" description="RRM" evidence="3">
    <location>
        <begin position="1"/>
        <end position="69"/>
    </location>
</feature>
<evidence type="ECO:0000256" key="1">
    <source>
        <dbReference type="PROSITE-ProRule" id="PRU00176"/>
    </source>
</evidence>
<dbReference type="PROSITE" id="PS50102">
    <property type="entry name" value="RRM"/>
    <property type="match status" value="1"/>
</dbReference>
<evidence type="ECO:0000259" key="3">
    <source>
        <dbReference type="PROSITE" id="PS50102"/>
    </source>
</evidence>
<evidence type="ECO:0000313" key="4">
    <source>
        <dbReference type="EMBL" id="CAD8889742.1"/>
    </source>
</evidence>
<dbReference type="InterPro" id="IPR035979">
    <property type="entry name" value="RBD_domain_sf"/>
</dbReference>
<keyword evidence="1" id="KW-0694">RNA-binding</keyword>